<evidence type="ECO:0000259" key="1">
    <source>
        <dbReference type="Pfam" id="PF00391"/>
    </source>
</evidence>
<keyword evidence="3" id="KW-0670">Pyruvate</keyword>
<dbReference type="InterPro" id="IPR018274">
    <property type="entry name" value="PEP_util_AS"/>
</dbReference>
<dbReference type="InterPro" id="IPR010121">
    <property type="entry name" value="Pyruvate_phosphate_dikinase"/>
</dbReference>
<dbReference type="PANTHER" id="PTHR22931">
    <property type="entry name" value="PHOSPHOENOLPYRUVATE DIKINASE-RELATED"/>
    <property type="match status" value="1"/>
</dbReference>
<dbReference type="PANTHER" id="PTHR22931:SF9">
    <property type="entry name" value="PYRUVATE, PHOSPHATE DIKINASE 1, CHLOROPLASTIC"/>
    <property type="match status" value="1"/>
</dbReference>
<dbReference type="Pfam" id="PF01326">
    <property type="entry name" value="PPDK_N"/>
    <property type="match status" value="2"/>
</dbReference>
<dbReference type="PROSITE" id="PS00370">
    <property type="entry name" value="PEP_ENZYMES_PHOS_SITE"/>
    <property type="match status" value="1"/>
</dbReference>
<dbReference type="InterPro" id="IPR013815">
    <property type="entry name" value="ATP_grasp_subdomain_1"/>
</dbReference>
<organism evidence="3 4">
    <name type="scientific">Labrys monachus</name>
    <dbReference type="NCBI Taxonomy" id="217067"/>
    <lineage>
        <taxon>Bacteria</taxon>
        <taxon>Pseudomonadati</taxon>
        <taxon>Pseudomonadota</taxon>
        <taxon>Alphaproteobacteria</taxon>
        <taxon>Hyphomicrobiales</taxon>
        <taxon>Xanthobacteraceae</taxon>
        <taxon>Labrys</taxon>
    </lineage>
</organism>
<feature type="domain" description="PEP-utilising enzyme mobile" evidence="1">
    <location>
        <begin position="416"/>
        <end position="497"/>
    </location>
</feature>
<keyword evidence="4" id="KW-1185">Reference proteome</keyword>
<dbReference type="Gene3D" id="3.30.1490.20">
    <property type="entry name" value="ATP-grasp fold, A domain"/>
    <property type="match status" value="1"/>
</dbReference>
<accession>A0ABU0FQA9</accession>
<dbReference type="RefSeq" id="WP_307436217.1">
    <property type="nucleotide sequence ID" value="NZ_JAUSVK010000001.1"/>
</dbReference>
<dbReference type="GO" id="GO:0050242">
    <property type="term" value="F:pyruvate, phosphate dikinase activity"/>
    <property type="evidence" value="ECO:0007669"/>
    <property type="project" value="UniProtKB-EC"/>
</dbReference>
<dbReference type="EC" id="2.7.9.1" evidence="3"/>
<reference evidence="3 4" key="1">
    <citation type="submission" date="2023-07" db="EMBL/GenBank/DDBJ databases">
        <title>Genomic Encyclopedia of Type Strains, Phase IV (KMG-IV): sequencing the most valuable type-strain genomes for metagenomic binning, comparative biology and taxonomic classification.</title>
        <authorList>
            <person name="Goeker M."/>
        </authorList>
    </citation>
    <scope>NUCLEOTIDE SEQUENCE [LARGE SCALE GENOMIC DNA]</scope>
    <source>
        <strain evidence="3 4">DSM 5896</strain>
    </source>
</reference>
<gene>
    <name evidence="3" type="ORF">J3R73_006035</name>
</gene>
<dbReference type="SUPFAM" id="SSF52009">
    <property type="entry name" value="Phosphohistidine domain"/>
    <property type="match status" value="1"/>
</dbReference>
<evidence type="ECO:0000259" key="2">
    <source>
        <dbReference type="Pfam" id="PF01326"/>
    </source>
</evidence>
<dbReference type="Gene3D" id="3.50.30.10">
    <property type="entry name" value="Phosphohistidine domain"/>
    <property type="match status" value="1"/>
</dbReference>
<dbReference type="SUPFAM" id="SSF56059">
    <property type="entry name" value="Glutathione synthetase ATP-binding domain-like"/>
    <property type="match status" value="1"/>
</dbReference>
<feature type="domain" description="Pyruvate phosphate dikinase AMP/ATP-binding" evidence="2">
    <location>
        <begin position="61"/>
        <end position="288"/>
    </location>
</feature>
<keyword evidence="3" id="KW-0808">Transferase</keyword>
<dbReference type="InterPro" id="IPR002192">
    <property type="entry name" value="PPDK_AMP/ATP-bd"/>
</dbReference>
<name>A0ABU0FQA9_9HYPH</name>
<evidence type="ECO:0000313" key="3">
    <source>
        <dbReference type="EMBL" id="MDQ0396243.1"/>
    </source>
</evidence>
<evidence type="ECO:0000313" key="4">
    <source>
        <dbReference type="Proteomes" id="UP001237448"/>
    </source>
</evidence>
<dbReference type="Gene3D" id="1.20.80.30">
    <property type="match status" value="1"/>
</dbReference>
<dbReference type="Proteomes" id="UP001237448">
    <property type="component" value="Unassembled WGS sequence"/>
</dbReference>
<protein>
    <submittedName>
        <fullName evidence="3">Pyruvate,orthophosphate dikinase</fullName>
        <ecNumber evidence="3">2.7.9.1</ecNumber>
    </submittedName>
</protein>
<feature type="domain" description="Pyruvate phosphate dikinase AMP/ATP-binding" evidence="2">
    <location>
        <begin position="300"/>
        <end position="344"/>
    </location>
</feature>
<dbReference type="EMBL" id="JAUSVK010000001">
    <property type="protein sequence ID" value="MDQ0396243.1"/>
    <property type="molecule type" value="Genomic_DNA"/>
</dbReference>
<dbReference type="Pfam" id="PF00391">
    <property type="entry name" value="PEP-utilizers"/>
    <property type="match status" value="1"/>
</dbReference>
<dbReference type="Gene3D" id="1.10.189.10">
    <property type="entry name" value="Pyruvate Phosphate Dikinase, domain 2"/>
    <property type="match status" value="1"/>
</dbReference>
<sequence length="537" mass="56569">MHIVRIGDGSTKTHAAETIGAKAANLARMAALGLPVPPAFVLPVALCAAIVDHDPQARRRLDEGLAEGIAFLEEKTGTRLGDRRRPLLVSVRSGAARSMPGMLDTVLDVGCTPAAVQGLVRATGHPRFAWDCRRRLLESFGSVVLGIDEALFARRRADMVAAEGAGDVAGLDNEALERLAESYRGAIEDTGTLMPEDPIEQLRAAALAVYRSWTSERAATYRRLEHLEYLEGTAVTVQAMVFGNRSLSSGSGVAFSRDPSSGAARPMIDVLFEAQGEDVVSGSRTPETEEALERSLPDVARQLRETLARLERAFADVQDVEFTIEQGRLWLLQTRTAKRTPLAALRIATDLVREGVITPDQALARLKGLDLATLANRRLTGAGQAAGHGTGASAGVAVGRAAFESESAARLAADGQPVILLRPDTSTADVAGFAASAGIVTAVGGRTAHAALVARQMGKPCIVGCAGLVIEAAKRQAHLGDALIAEGDWLSIDGAGGTIHLGRAEVMVDRPDAEVAEVERWRAGASHKHKARAGGEG</sequence>
<proteinExistence type="predicted"/>
<dbReference type="InterPro" id="IPR036637">
    <property type="entry name" value="Phosphohistidine_dom_sf"/>
</dbReference>
<dbReference type="InterPro" id="IPR008279">
    <property type="entry name" value="PEP-util_enz_mobile_dom"/>
</dbReference>
<comment type="caution">
    <text evidence="3">The sequence shown here is derived from an EMBL/GenBank/DDBJ whole genome shotgun (WGS) entry which is preliminary data.</text>
</comment>
<dbReference type="Gene3D" id="3.30.470.20">
    <property type="entry name" value="ATP-grasp fold, B domain"/>
    <property type="match status" value="1"/>
</dbReference>